<gene>
    <name evidence="10" type="ORF">AVDCRST_MAG05-3482</name>
</gene>
<keyword evidence="2" id="KW-1003">Cell membrane</keyword>
<feature type="transmembrane region" description="Helical" evidence="8">
    <location>
        <begin position="20"/>
        <end position="40"/>
    </location>
</feature>
<evidence type="ECO:0000256" key="3">
    <source>
        <dbReference type="ARBA" id="ARBA00022676"/>
    </source>
</evidence>
<keyword evidence="3" id="KW-0328">Glycosyltransferase</keyword>
<keyword evidence="7 8" id="KW-0472">Membrane</keyword>
<sequence length="657" mass="69382">MGGGAAKSRLPEAEPSSVGWVDLAVVPLVAVLAVPTLLWFGDHPWAVLGKDAPRYLFAASELVSGGGLDSLAGAANYNGGHGPVFPALIGSLMLLVGRDTEALIWAMRLTALLNPLLAYFLAKSLSGPPAGLLAAALLTLFGFNVRSTFVLNIDVLLLTFTLLALLALLSAVRRDSSTALALLSGLLLGASVLTKETAVANLPLALLAVLLLGWTLRAALWHYGGVALACGPWWAWRWSATGDVYLVDRLPPSLQSPVMVACAAVLGLGIAAFASGRVDRFLEGERRRRWVGWSLVVAWAVPLTLLTLATTGPALAEASPETVGPYLAGILAPVAVVLPVLLLSVGYTAWMALRRGDGAWRLLALALLFQVPVCLFVVVEGWDPRQFLVAQALVFCALGALVVDAALLAWRGHGYAARLAGAAVALLLTIFFLAASVQRVQGLIPDDPARALSGRQAVAPQASAMADWTGENVPEGERILVNAAQGNYLAYLDGGRHEWTFLKLDQEPCVPKPNIQMTCDPDEGAISGIPADAVWVQTKGGCEVISLSMPNLTEQVRRTGSGYVMVTGSSKFPGILGLPQVLQRSGAFEVVHSEGERGAGGLVLLKSTGRPPDAVPTLMNRSTLANLGRCEEAQRQGYPDWLRSRFPHGILRAAVSD</sequence>
<organism evidence="10">
    <name type="scientific">uncultured Rubrobacteraceae bacterium</name>
    <dbReference type="NCBI Taxonomy" id="349277"/>
    <lineage>
        <taxon>Bacteria</taxon>
        <taxon>Bacillati</taxon>
        <taxon>Actinomycetota</taxon>
        <taxon>Rubrobacteria</taxon>
        <taxon>Rubrobacterales</taxon>
        <taxon>Rubrobacteraceae</taxon>
        <taxon>environmental samples</taxon>
    </lineage>
</organism>
<feature type="transmembrane region" description="Helical" evidence="8">
    <location>
        <begin position="330"/>
        <end position="350"/>
    </location>
</feature>
<dbReference type="InterPro" id="IPR038731">
    <property type="entry name" value="RgtA/B/C-like"/>
</dbReference>
<dbReference type="GO" id="GO:0016763">
    <property type="term" value="F:pentosyltransferase activity"/>
    <property type="evidence" value="ECO:0007669"/>
    <property type="project" value="TreeGrafter"/>
</dbReference>
<dbReference type="PANTHER" id="PTHR33908:SF11">
    <property type="entry name" value="MEMBRANE PROTEIN"/>
    <property type="match status" value="1"/>
</dbReference>
<dbReference type="GO" id="GO:0009103">
    <property type="term" value="P:lipopolysaccharide biosynthetic process"/>
    <property type="evidence" value="ECO:0007669"/>
    <property type="project" value="UniProtKB-ARBA"/>
</dbReference>
<evidence type="ECO:0000256" key="7">
    <source>
        <dbReference type="ARBA" id="ARBA00023136"/>
    </source>
</evidence>
<feature type="transmembrane region" description="Helical" evidence="8">
    <location>
        <begin position="127"/>
        <end position="143"/>
    </location>
</feature>
<dbReference type="GO" id="GO:0005886">
    <property type="term" value="C:plasma membrane"/>
    <property type="evidence" value="ECO:0007669"/>
    <property type="project" value="UniProtKB-SubCell"/>
</dbReference>
<feature type="transmembrane region" description="Helical" evidence="8">
    <location>
        <begin position="415"/>
        <end position="435"/>
    </location>
</feature>
<accession>A0A6J4TCP4</accession>
<feature type="transmembrane region" description="Helical" evidence="8">
    <location>
        <begin position="290"/>
        <end position="310"/>
    </location>
</feature>
<protein>
    <recommendedName>
        <fullName evidence="9">Glycosyltransferase RgtA/B/C/D-like domain-containing protein</fullName>
    </recommendedName>
</protein>
<feature type="transmembrane region" description="Helical" evidence="8">
    <location>
        <begin position="256"/>
        <end position="278"/>
    </location>
</feature>
<proteinExistence type="predicted"/>
<evidence type="ECO:0000313" key="10">
    <source>
        <dbReference type="EMBL" id="CAA9518816.1"/>
    </source>
</evidence>
<feature type="transmembrane region" description="Helical" evidence="8">
    <location>
        <begin position="206"/>
        <end position="236"/>
    </location>
</feature>
<dbReference type="Pfam" id="PF13231">
    <property type="entry name" value="PMT_2"/>
    <property type="match status" value="1"/>
</dbReference>
<feature type="transmembrane region" description="Helical" evidence="8">
    <location>
        <begin position="388"/>
        <end position="408"/>
    </location>
</feature>
<name>A0A6J4TCP4_9ACTN</name>
<evidence type="ECO:0000256" key="8">
    <source>
        <dbReference type="SAM" id="Phobius"/>
    </source>
</evidence>
<evidence type="ECO:0000259" key="9">
    <source>
        <dbReference type="Pfam" id="PF13231"/>
    </source>
</evidence>
<dbReference type="PANTHER" id="PTHR33908">
    <property type="entry name" value="MANNOSYLTRANSFERASE YKCB-RELATED"/>
    <property type="match status" value="1"/>
</dbReference>
<feature type="transmembrane region" description="Helical" evidence="8">
    <location>
        <begin position="155"/>
        <end position="172"/>
    </location>
</feature>
<feature type="transmembrane region" description="Helical" evidence="8">
    <location>
        <begin position="102"/>
        <end position="121"/>
    </location>
</feature>
<evidence type="ECO:0000256" key="2">
    <source>
        <dbReference type="ARBA" id="ARBA00022475"/>
    </source>
</evidence>
<evidence type="ECO:0000256" key="5">
    <source>
        <dbReference type="ARBA" id="ARBA00022692"/>
    </source>
</evidence>
<evidence type="ECO:0000256" key="1">
    <source>
        <dbReference type="ARBA" id="ARBA00004651"/>
    </source>
</evidence>
<dbReference type="EMBL" id="CADCVM010000386">
    <property type="protein sequence ID" value="CAA9518816.1"/>
    <property type="molecule type" value="Genomic_DNA"/>
</dbReference>
<keyword evidence="4" id="KW-0808">Transferase</keyword>
<feature type="domain" description="Glycosyltransferase RgtA/B/C/D-like" evidence="9">
    <location>
        <begin position="81"/>
        <end position="236"/>
    </location>
</feature>
<dbReference type="AlphaFoldDB" id="A0A6J4TCP4"/>
<feature type="transmembrane region" description="Helical" evidence="8">
    <location>
        <begin position="362"/>
        <end position="382"/>
    </location>
</feature>
<evidence type="ECO:0000256" key="6">
    <source>
        <dbReference type="ARBA" id="ARBA00022989"/>
    </source>
</evidence>
<evidence type="ECO:0000256" key="4">
    <source>
        <dbReference type="ARBA" id="ARBA00022679"/>
    </source>
</evidence>
<keyword evidence="5 8" id="KW-0812">Transmembrane</keyword>
<keyword evidence="6 8" id="KW-1133">Transmembrane helix</keyword>
<dbReference type="InterPro" id="IPR050297">
    <property type="entry name" value="LipidA_mod_glycosyltrf_83"/>
</dbReference>
<reference evidence="10" key="1">
    <citation type="submission" date="2020-02" db="EMBL/GenBank/DDBJ databases">
        <authorList>
            <person name="Meier V. D."/>
        </authorList>
    </citation>
    <scope>NUCLEOTIDE SEQUENCE</scope>
    <source>
        <strain evidence="10">AVDCRST_MAG05</strain>
    </source>
</reference>
<comment type="subcellular location">
    <subcellularLocation>
        <location evidence="1">Cell membrane</location>
        <topology evidence="1">Multi-pass membrane protein</topology>
    </subcellularLocation>
</comment>